<reference evidence="3" key="1">
    <citation type="submission" date="2016-03" db="EMBL/GenBank/DDBJ databases">
        <authorList>
            <person name="Sibley D."/>
            <person name="Venepally P."/>
            <person name="Karamycheva S."/>
            <person name="Hadjithomas M."/>
            <person name="Khan A."/>
            <person name="Brunk B."/>
            <person name="Roos D."/>
            <person name="Caler E."/>
            <person name="Lorenzi H."/>
        </authorList>
    </citation>
    <scope>NUCLEOTIDE SEQUENCE [LARGE SCALE GENOMIC DNA]</scope>
    <source>
        <strain evidence="3">TgCatPRC2</strain>
    </source>
</reference>
<feature type="region of interest" description="Disordered" evidence="1">
    <location>
        <begin position="120"/>
        <end position="265"/>
    </location>
</feature>
<evidence type="ECO:0000256" key="1">
    <source>
        <dbReference type="SAM" id="MobiDB-lite"/>
    </source>
</evidence>
<proteinExistence type="predicted"/>
<sequence length="265" mass="29327">MHTLGHLREEKSTKEDLPEVPEVLYKAAMAALAAWTFLSASEFPQSCASPPCAGSEAGEAPCPEKSEEAPSEEKGDAGKGEENAFDAPEERFAKSETPREAKLSVSATRLAAEAAVARWSAAEGLRNDRGNTKSGEIQSRKKEKSAAQEVDGVAEKNRPQRKKTKEEKPDACSGRREPLSGRDRKKKNKAVVLHGPDHMYKTYILRSRKKQLKNRETYLRAGQPAEKTATQKADTKRGRRETRSTEEEEDDDGEKEETKADAKSR</sequence>
<evidence type="ECO:0000313" key="2">
    <source>
        <dbReference type="EMBL" id="KYK70168.1"/>
    </source>
</evidence>
<feature type="region of interest" description="Disordered" evidence="1">
    <location>
        <begin position="43"/>
        <end position="108"/>
    </location>
</feature>
<protein>
    <submittedName>
        <fullName evidence="2">Uncharacterized protein</fullName>
    </submittedName>
</protein>
<organism evidence="2 3">
    <name type="scientific">Toxoplasma gondii TgCatPRC2</name>
    <dbReference type="NCBI Taxonomy" id="1130821"/>
    <lineage>
        <taxon>Eukaryota</taxon>
        <taxon>Sar</taxon>
        <taxon>Alveolata</taxon>
        <taxon>Apicomplexa</taxon>
        <taxon>Conoidasida</taxon>
        <taxon>Coccidia</taxon>
        <taxon>Eucoccidiorida</taxon>
        <taxon>Eimeriorina</taxon>
        <taxon>Sarcocystidae</taxon>
        <taxon>Toxoplasma</taxon>
    </lineage>
</organism>
<dbReference type="Proteomes" id="UP000075225">
    <property type="component" value="Unassembled WGS sequence"/>
</dbReference>
<accession>A0A151HLJ2</accession>
<comment type="caution">
    <text evidence="2">The sequence shown here is derived from an EMBL/GenBank/DDBJ whole genome shotgun (WGS) entry which is preliminary data.</text>
</comment>
<evidence type="ECO:0000313" key="3">
    <source>
        <dbReference type="Proteomes" id="UP000075225"/>
    </source>
</evidence>
<feature type="compositionally biased region" description="Acidic residues" evidence="1">
    <location>
        <begin position="246"/>
        <end position="255"/>
    </location>
</feature>
<gene>
    <name evidence="2" type="ORF">TGPRC2_423740</name>
</gene>
<dbReference type="VEuPathDB" id="ToxoDB:TGPRC2_423740"/>
<feature type="compositionally biased region" description="Basic and acidic residues" evidence="1">
    <location>
        <begin position="153"/>
        <end position="182"/>
    </location>
</feature>
<feature type="compositionally biased region" description="Basic and acidic residues" evidence="1">
    <location>
        <begin position="256"/>
        <end position="265"/>
    </location>
</feature>
<name>A0A151HLJ2_TOXGO</name>
<feature type="compositionally biased region" description="Basic and acidic residues" evidence="1">
    <location>
        <begin position="233"/>
        <end position="245"/>
    </location>
</feature>
<dbReference type="EMBL" id="AHZP02000596">
    <property type="protein sequence ID" value="KYK70168.1"/>
    <property type="molecule type" value="Genomic_DNA"/>
</dbReference>
<dbReference type="AlphaFoldDB" id="A0A151HLJ2"/>
<feature type="compositionally biased region" description="Basic and acidic residues" evidence="1">
    <location>
        <begin position="62"/>
        <end position="102"/>
    </location>
</feature>